<dbReference type="Gene3D" id="3.30.40.10">
    <property type="entry name" value="Zinc/RING finger domain, C3HC4 (zinc finger)"/>
    <property type="match status" value="1"/>
</dbReference>
<evidence type="ECO:0000256" key="1">
    <source>
        <dbReference type="SAM" id="MobiDB-lite"/>
    </source>
</evidence>
<dbReference type="InParanoid" id="E1ZRJ7"/>
<dbReference type="GeneID" id="17350980"/>
<protein>
    <submittedName>
        <fullName evidence="2">Expressed protein</fullName>
    </submittedName>
</protein>
<name>E1ZRJ7_CHLVA</name>
<organism evidence="3">
    <name type="scientific">Chlorella variabilis</name>
    <name type="common">Green alga</name>
    <dbReference type="NCBI Taxonomy" id="554065"/>
    <lineage>
        <taxon>Eukaryota</taxon>
        <taxon>Viridiplantae</taxon>
        <taxon>Chlorophyta</taxon>
        <taxon>core chlorophytes</taxon>
        <taxon>Trebouxiophyceae</taxon>
        <taxon>Chlorellales</taxon>
        <taxon>Chlorellaceae</taxon>
        <taxon>Chlorella clade</taxon>
        <taxon>Chlorella</taxon>
    </lineage>
</organism>
<dbReference type="OrthoDB" id="1136115at2759"/>
<evidence type="ECO:0000313" key="3">
    <source>
        <dbReference type="Proteomes" id="UP000008141"/>
    </source>
</evidence>
<sequence length="395" mass="40164">MANRFIPSAQTATIQKSLLRLSGTLRGHARRTTPPASPPGSSSPDPDAVTLPGSLQDVPAVVDAMAPIRHLAQAKERPEVAALAARAGLDLRGFTWPMRHHGPHRFPGLMAVVSPLVRAGLDTPENLELLFGAPDAVASLHREIRFYVLTAPEGPCHAGSARWAAAAAGMAGGGRGLLHLRKAADQPDCIRIWLSRKSTCPLCRTPVPDAAPRPATAEELAEIAAVQRMNARFEEIMRRREEEEEAGGGGGGNGGGGGGGNGGGGGGGAPSGGGAGRRRRGSRGGRGSRRREEEEEPGGGLGGAGSGSGAGAPSGGGAGRRPRGSRGGRGSRRRPHRLAGCAAVGGPSCLCLRLLLLFLVLSSLGSGKELVLGCRGTGAAAPALLPCLRSAAARP</sequence>
<feature type="region of interest" description="Disordered" evidence="1">
    <location>
        <begin position="28"/>
        <end position="53"/>
    </location>
</feature>
<dbReference type="KEGG" id="cvr:CHLNCDRAFT_59196"/>
<keyword evidence="3" id="KW-1185">Reference proteome</keyword>
<feature type="compositionally biased region" description="Low complexity" evidence="1">
    <location>
        <begin position="39"/>
        <end position="48"/>
    </location>
</feature>
<reference evidence="2 3" key="1">
    <citation type="journal article" date="2010" name="Plant Cell">
        <title>The Chlorella variabilis NC64A genome reveals adaptation to photosymbiosis, coevolution with viruses, and cryptic sex.</title>
        <authorList>
            <person name="Blanc G."/>
            <person name="Duncan G."/>
            <person name="Agarkova I."/>
            <person name="Borodovsky M."/>
            <person name="Gurnon J."/>
            <person name="Kuo A."/>
            <person name="Lindquist E."/>
            <person name="Lucas S."/>
            <person name="Pangilinan J."/>
            <person name="Polle J."/>
            <person name="Salamov A."/>
            <person name="Terry A."/>
            <person name="Yamada T."/>
            <person name="Dunigan D.D."/>
            <person name="Grigoriev I.V."/>
            <person name="Claverie J.M."/>
            <person name="Van Etten J.L."/>
        </authorList>
    </citation>
    <scope>NUCLEOTIDE SEQUENCE [LARGE SCALE GENOMIC DNA]</scope>
    <source>
        <strain evidence="2 3">NC64A</strain>
    </source>
</reference>
<dbReference type="AlphaFoldDB" id="E1ZRJ7"/>
<dbReference type="RefSeq" id="XP_005843740.1">
    <property type="nucleotide sequence ID" value="XM_005843678.1"/>
</dbReference>
<feature type="compositionally biased region" description="Basic residues" evidence="1">
    <location>
        <begin position="320"/>
        <end position="335"/>
    </location>
</feature>
<evidence type="ECO:0000313" key="2">
    <source>
        <dbReference type="EMBL" id="EFN51638.1"/>
    </source>
</evidence>
<dbReference type="InterPro" id="IPR013083">
    <property type="entry name" value="Znf_RING/FYVE/PHD"/>
</dbReference>
<dbReference type="Proteomes" id="UP000008141">
    <property type="component" value="Unassembled WGS sequence"/>
</dbReference>
<dbReference type="SUPFAM" id="SSF57850">
    <property type="entry name" value="RING/U-box"/>
    <property type="match status" value="1"/>
</dbReference>
<feature type="compositionally biased region" description="Gly residues" evidence="1">
    <location>
        <begin position="298"/>
        <end position="319"/>
    </location>
</feature>
<dbReference type="EMBL" id="GL433862">
    <property type="protein sequence ID" value="EFN51638.1"/>
    <property type="molecule type" value="Genomic_DNA"/>
</dbReference>
<feature type="compositionally biased region" description="Gly residues" evidence="1">
    <location>
        <begin position="247"/>
        <end position="275"/>
    </location>
</feature>
<proteinExistence type="predicted"/>
<accession>E1ZRJ7</accession>
<feature type="compositionally biased region" description="Basic residues" evidence="1">
    <location>
        <begin position="276"/>
        <end position="289"/>
    </location>
</feature>
<feature type="region of interest" description="Disordered" evidence="1">
    <location>
        <begin position="240"/>
        <end position="335"/>
    </location>
</feature>
<dbReference type="STRING" id="554065.E1ZRJ7"/>
<gene>
    <name evidence="2" type="ORF">CHLNCDRAFT_59196</name>
</gene>